<keyword evidence="4" id="KW-1185">Reference proteome</keyword>
<proteinExistence type="predicted"/>
<dbReference type="PANTHER" id="PTHR35712:SF1">
    <property type="entry name" value="MYOSIN HEAVY CHAIN-LIKE PROTEIN"/>
    <property type="match status" value="1"/>
</dbReference>
<reference evidence="3 4" key="1">
    <citation type="journal article" date="2019" name="Genome Biol. Evol.">
        <title>The Rhododendron genome and chromosomal organization provide insight into shared whole-genome duplications across the heath family (Ericaceae).</title>
        <authorList>
            <person name="Soza V.L."/>
            <person name="Lindsley D."/>
            <person name="Waalkes A."/>
            <person name="Ramage E."/>
            <person name="Patwardhan R.P."/>
            <person name="Burton J.N."/>
            <person name="Adey A."/>
            <person name="Kumar A."/>
            <person name="Qiu R."/>
            <person name="Shendure J."/>
            <person name="Hall B."/>
        </authorList>
    </citation>
    <scope>NUCLEOTIDE SEQUENCE [LARGE SCALE GENOMIC DNA]</scope>
    <source>
        <strain evidence="3">RSF 1966-606</strain>
    </source>
</reference>
<dbReference type="PANTHER" id="PTHR35712">
    <property type="entry name" value="MYOSIN HEAVY CHAIN-LIKE PROTEIN"/>
    <property type="match status" value="1"/>
</dbReference>
<dbReference type="Proteomes" id="UP000428333">
    <property type="component" value="Linkage Group LG13"/>
</dbReference>
<feature type="coiled-coil region" evidence="1">
    <location>
        <begin position="290"/>
        <end position="331"/>
    </location>
</feature>
<feature type="coiled-coil region" evidence="1">
    <location>
        <begin position="5"/>
        <end position="32"/>
    </location>
</feature>
<organism evidence="3 4">
    <name type="scientific">Rhododendron williamsianum</name>
    <dbReference type="NCBI Taxonomy" id="262921"/>
    <lineage>
        <taxon>Eukaryota</taxon>
        <taxon>Viridiplantae</taxon>
        <taxon>Streptophyta</taxon>
        <taxon>Embryophyta</taxon>
        <taxon>Tracheophyta</taxon>
        <taxon>Spermatophyta</taxon>
        <taxon>Magnoliopsida</taxon>
        <taxon>eudicotyledons</taxon>
        <taxon>Gunneridae</taxon>
        <taxon>Pentapetalae</taxon>
        <taxon>asterids</taxon>
        <taxon>Ericales</taxon>
        <taxon>Ericaceae</taxon>
        <taxon>Ericoideae</taxon>
        <taxon>Rhodoreae</taxon>
        <taxon>Rhododendron</taxon>
    </lineage>
</organism>
<sequence length="583" mass="66055">MLGKAEKAKEKEEAMSLELNNFRRRMEELTSDFLEEKKLTAALQIDLEEKNKQNETSKKVIDRFYEIRQQCLNGFCEDGRWEDKCECLLQDSPEMWDFNDRGETSTSKYISALEGEVETLKRSMANLRNKLSVGFEIENHLKKRIRDLEKKKTLSEELIKKQIAGLLHYHSEHKAHIMNILDEGYTQLKSTVDVLEEKISQLNTSRKQSWTSPQGDVVLDENDCRDVHVNTVDGPDSINKGNDPELRKSLAIACGRDASGAFAQALHEKVAALLLMSQQEERHLLERNVNASLQKKVEELQRNLLQVTNEKVKALMELAQLKRKYQRLQDVSFFSFLDTVSGSKLISFHSNEVGMHLITDEADNNIDLLLPHLCRKINLEMKQGKVLAEVGENRIQERVGSLKNLLKRTYLKRWVGTFNFPGNEAEANLNYEGNLGDKGSNYRMDVARMKIENATLKESLESMEHLTSAICRLRLSLLKVKESATFEDSLSGVSETLNSIVTEAKLVKTALGSSLPVSWSAEADARPFDQSYDQETTVDGNGDSSSEKVDFVSAAGFEMVETLILAAEILEDHIIMRGSRDGS</sequence>
<protein>
    <submittedName>
        <fullName evidence="3">Uncharacterized protein</fullName>
    </submittedName>
</protein>
<dbReference type="EMBL" id="QEFC01003706">
    <property type="protein sequence ID" value="KAE9447094.1"/>
    <property type="molecule type" value="Genomic_DNA"/>
</dbReference>
<evidence type="ECO:0000256" key="1">
    <source>
        <dbReference type="SAM" id="Coils"/>
    </source>
</evidence>
<feature type="region of interest" description="Disordered" evidence="2">
    <location>
        <begin position="526"/>
        <end position="546"/>
    </location>
</feature>
<gene>
    <name evidence="3" type="ORF">C3L33_21012</name>
</gene>
<dbReference type="AlphaFoldDB" id="A0A6A4KSN1"/>
<accession>A0A6A4KSN1</accession>
<feature type="compositionally biased region" description="Polar residues" evidence="2">
    <location>
        <begin position="531"/>
        <end position="544"/>
    </location>
</feature>
<keyword evidence="1" id="KW-0175">Coiled coil</keyword>
<dbReference type="OrthoDB" id="1719803at2759"/>
<comment type="caution">
    <text evidence="3">The sequence shown here is derived from an EMBL/GenBank/DDBJ whole genome shotgun (WGS) entry which is preliminary data.</text>
</comment>
<evidence type="ECO:0000256" key="2">
    <source>
        <dbReference type="SAM" id="MobiDB-lite"/>
    </source>
</evidence>
<evidence type="ECO:0000313" key="4">
    <source>
        <dbReference type="Proteomes" id="UP000428333"/>
    </source>
</evidence>
<evidence type="ECO:0000313" key="3">
    <source>
        <dbReference type="EMBL" id="KAE9447094.1"/>
    </source>
</evidence>
<name>A0A6A4KSN1_9ERIC</name>
<feature type="non-terminal residue" evidence="3">
    <location>
        <position position="1"/>
    </location>
</feature>